<evidence type="ECO:0000256" key="1">
    <source>
        <dbReference type="SAM" id="Phobius"/>
    </source>
</evidence>
<evidence type="ECO:0000313" key="3">
    <source>
        <dbReference type="Proteomes" id="UP000185934"/>
    </source>
</evidence>
<keyword evidence="1" id="KW-1133">Transmembrane helix</keyword>
<dbReference type="RefSeq" id="WP_076004291.1">
    <property type="nucleotide sequence ID" value="NZ_CP018258.1"/>
</dbReference>
<organism evidence="2 3">
    <name type="scientific">Dehalogenimonas formicexedens</name>
    <dbReference type="NCBI Taxonomy" id="1839801"/>
    <lineage>
        <taxon>Bacteria</taxon>
        <taxon>Bacillati</taxon>
        <taxon>Chloroflexota</taxon>
        <taxon>Dehalococcoidia</taxon>
        <taxon>Dehalococcoidales</taxon>
        <taxon>Dehalococcoidaceae</taxon>
        <taxon>Dehalogenimonas</taxon>
    </lineage>
</organism>
<dbReference type="NCBIfam" id="TIGR02532">
    <property type="entry name" value="IV_pilin_GFxxxE"/>
    <property type="match status" value="1"/>
</dbReference>
<name>A0A1P8F852_9CHLR</name>
<dbReference type="OrthoDB" id="9151668at2"/>
<proteinExistence type="predicted"/>
<keyword evidence="1" id="KW-0472">Membrane</keyword>
<keyword evidence="3" id="KW-1185">Reference proteome</keyword>
<dbReference type="Pfam" id="PF07963">
    <property type="entry name" value="N_methyl"/>
    <property type="match status" value="1"/>
</dbReference>
<gene>
    <name evidence="2" type="ORF">Dform_01297</name>
</gene>
<dbReference type="AlphaFoldDB" id="A0A1P8F852"/>
<dbReference type="Gene3D" id="3.30.700.10">
    <property type="entry name" value="Glycoprotein, Type 4 Pilin"/>
    <property type="match status" value="1"/>
</dbReference>
<dbReference type="InterPro" id="IPR012902">
    <property type="entry name" value="N_methyl_site"/>
</dbReference>
<sequence length="170" mass="18627">MKRFLTHIGNARKGFTLVELLVAISIAVVIGIALATTVFQLFVISARSDSQMEAVRQVQIAGRWISDDTQRAESALPDTPVGSLVTLSWKDLSGHTTYTVVYTIVNGDLWRAYSENNHQVSNVIVAKYLDSTQTSFTLDSVGVTFIATVTVGDITQSHTYTILSRLYTPA</sequence>
<dbReference type="Proteomes" id="UP000185934">
    <property type="component" value="Chromosome"/>
</dbReference>
<evidence type="ECO:0000313" key="2">
    <source>
        <dbReference type="EMBL" id="APV44625.1"/>
    </source>
</evidence>
<evidence type="ECO:0008006" key="4">
    <source>
        <dbReference type="Google" id="ProtNLM"/>
    </source>
</evidence>
<dbReference type="STRING" id="1839801.Dform_01297"/>
<accession>A0A1P8F852</accession>
<dbReference type="EMBL" id="CP018258">
    <property type="protein sequence ID" value="APV44625.1"/>
    <property type="molecule type" value="Genomic_DNA"/>
</dbReference>
<dbReference type="KEGG" id="dfo:Dform_01297"/>
<keyword evidence="1" id="KW-0812">Transmembrane</keyword>
<reference evidence="3" key="1">
    <citation type="submission" date="2016-11" db="EMBL/GenBank/DDBJ databases">
        <title>Dehalogenimonas formicexedens sp. nov., a chlorinated alkane respiring bacterium isolated from contaminated groundwater.</title>
        <authorList>
            <person name="Key T.A."/>
            <person name="Bowman K.S."/>
            <person name="Lee I."/>
            <person name="Chun J."/>
            <person name="Albuquerque L."/>
            <person name="da Costa M.S."/>
            <person name="Rainey F.A."/>
            <person name="Moe W.M."/>
        </authorList>
    </citation>
    <scope>NUCLEOTIDE SEQUENCE [LARGE SCALE GENOMIC DNA]</scope>
    <source>
        <strain evidence="3">NSZ-14</strain>
    </source>
</reference>
<protein>
    <recommendedName>
        <fullName evidence="4">Prepilin-type N-terminal cleavage/methylation domain-containing protein</fullName>
    </recommendedName>
</protein>
<dbReference type="PROSITE" id="PS00409">
    <property type="entry name" value="PROKAR_NTER_METHYL"/>
    <property type="match status" value="1"/>
</dbReference>
<feature type="transmembrane region" description="Helical" evidence="1">
    <location>
        <begin position="20"/>
        <end position="44"/>
    </location>
</feature>